<accession>L9W066</accession>
<evidence type="ECO:0000313" key="2">
    <source>
        <dbReference type="EMBL" id="ELY42691.1"/>
    </source>
</evidence>
<dbReference type="OrthoDB" id="205968at2157"/>
<dbReference type="EMBL" id="AOHY01000059">
    <property type="protein sequence ID" value="ELY42691.1"/>
    <property type="molecule type" value="Genomic_DNA"/>
</dbReference>
<dbReference type="eggNOG" id="arCOG07560">
    <property type="taxonomic scope" value="Archaea"/>
</dbReference>
<dbReference type="Proteomes" id="UP000011690">
    <property type="component" value="Unassembled WGS sequence"/>
</dbReference>
<sequence length="414" mass="43849">MFVEGADEQGSSFEDEGTDEYLTASDWRCILKGTALVTRVSMDGTNRPRLGRRSYLFGATLGVGTLVAGHRYRGGDETTADPAGQETDTSADPGESEGDTAAAQSGGEDGTATGREDEAGNVSLQVTATNAPVRGGDELEVVAEVENTGETVLRPTIDFLVDSRRRTTITTTVAPGETKPLDTGSVRIYPVAENDTLTIGLESETAVAERTVDVLAVDGLAAAQTPAREITVQPGTSILFDVESDALGAYGGGAYWFVDDAYEGHSQGVWNTAYYSHQNAAYWRHTFDSTGTYEVTVAIDGDEQNSRAAWTVHVTPTGTAAPAIDGKRPAADSLEAGRDGDLELELDVTHPEGDLERVVWWLGHADRLLGVSDVTGADDTAALTLEGGCHGCPIIAWVISTDGTITEEQVWLLE</sequence>
<feature type="region of interest" description="Disordered" evidence="1">
    <location>
        <begin position="72"/>
        <end position="120"/>
    </location>
</feature>
<evidence type="ECO:0000313" key="3">
    <source>
        <dbReference type="Proteomes" id="UP000011690"/>
    </source>
</evidence>
<keyword evidence="3" id="KW-1185">Reference proteome</keyword>
<protein>
    <submittedName>
        <fullName evidence="2">Uncharacterized protein</fullName>
    </submittedName>
</protein>
<dbReference type="RefSeq" id="WP_006068173.1">
    <property type="nucleotide sequence ID" value="NZ_AOHY01000059.1"/>
</dbReference>
<organism evidence="2 3">
    <name type="scientific">Natronorubrum bangense JCM 10635</name>
    <dbReference type="NCBI Taxonomy" id="1227500"/>
    <lineage>
        <taxon>Archaea</taxon>
        <taxon>Methanobacteriati</taxon>
        <taxon>Methanobacteriota</taxon>
        <taxon>Stenosarchaea group</taxon>
        <taxon>Halobacteria</taxon>
        <taxon>Halobacteriales</taxon>
        <taxon>Natrialbaceae</taxon>
        <taxon>Natronorubrum</taxon>
    </lineage>
</organism>
<gene>
    <name evidence="2" type="ORF">C494_20353</name>
</gene>
<evidence type="ECO:0000256" key="1">
    <source>
        <dbReference type="SAM" id="MobiDB-lite"/>
    </source>
</evidence>
<name>L9W066_9EURY</name>
<proteinExistence type="predicted"/>
<dbReference type="AlphaFoldDB" id="L9W066"/>
<comment type="caution">
    <text evidence="2">The sequence shown here is derived from an EMBL/GenBank/DDBJ whole genome shotgun (WGS) entry which is preliminary data.</text>
</comment>
<reference evidence="2 3" key="1">
    <citation type="journal article" date="2014" name="PLoS Genet.">
        <title>Phylogenetically driven sequencing of extremely halophilic archaea reveals strategies for static and dynamic osmo-response.</title>
        <authorList>
            <person name="Becker E.A."/>
            <person name="Seitzer P.M."/>
            <person name="Tritt A."/>
            <person name="Larsen D."/>
            <person name="Krusor M."/>
            <person name="Yao A.I."/>
            <person name="Wu D."/>
            <person name="Madern D."/>
            <person name="Eisen J.A."/>
            <person name="Darling A.E."/>
            <person name="Facciotti M.T."/>
        </authorList>
    </citation>
    <scope>NUCLEOTIDE SEQUENCE [LARGE SCALE GENOMIC DNA]</scope>
    <source>
        <strain evidence="2 3">JCM 10635</strain>
    </source>
</reference>
<dbReference type="PATRIC" id="fig|1227500.6.peg.4110"/>